<name>A0AA50CMD1_9HYPH</name>
<dbReference type="SUPFAM" id="SSF51735">
    <property type="entry name" value="NAD(P)-binding Rossmann-fold domains"/>
    <property type="match status" value="1"/>
</dbReference>
<geneLocation type="plasmid" evidence="1 2">
    <name>unnamed1</name>
</geneLocation>
<keyword evidence="1" id="KW-0614">Plasmid</keyword>
<evidence type="ECO:0000313" key="1">
    <source>
        <dbReference type="EMBL" id="WLR99495.1"/>
    </source>
</evidence>
<proteinExistence type="predicted"/>
<dbReference type="AlphaFoldDB" id="A0AA50CMD1"/>
<keyword evidence="2" id="KW-1185">Reference proteome</keyword>
<reference evidence="1 2" key="1">
    <citation type="submission" date="2023-08" db="EMBL/GenBank/DDBJ databases">
        <title>Pathogen: clinical or host-associated sample.</title>
        <authorList>
            <person name="Hergert J."/>
            <person name="Casey R."/>
            <person name="Wagner J."/>
            <person name="Young E.L."/>
            <person name="Oakeson K.F."/>
        </authorList>
    </citation>
    <scope>NUCLEOTIDE SEQUENCE [LARGE SCALE GENOMIC DNA]</scope>
    <source>
        <strain evidence="1 2">1760953</strain>
        <plasmid evidence="1 2">unnamed1</plasmid>
    </source>
</reference>
<dbReference type="EMBL" id="CP132303">
    <property type="protein sequence ID" value="WLR99495.1"/>
    <property type="molecule type" value="Genomic_DNA"/>
</dbReference>
<accession>A0AA50CMD1</accession>
<organism evidence="1 2">
    <name type="scientific">Shinella sumterensis</name>
    <dbReference type="NCBI Taxonomy" id="1967501"/>
    <lineage>
        <taxon>Bacteria</taxon>
        <taxon>Pseudomonadati</taxon>
        <taxon>Pseudomonadota</taxon>
        <taxon>Alphaproteobacteria</taxon>
        <taxon>Hyphomicrobiales</taxon>
        <taxon>Rhizobiaceae</taxon>
        <taxon>Shinella</taxon>
    </lineage>
</organism>
<dbReference type="Proteomes" id="UP001234585">
    <property type="component" value="Plasmid unnamed1"/>
</dbReference>
<dbReference type="Pfam" id="PF00106">
    <property type="entry name" value="adh_short"/>
    <property type="match status" value="1"/>
</dbReference>
<dbReference type="InterPro" id="IPR036291">
    <property type="entry name" value="NAD(P)-bd_dom_sf"/>
</dbReference>
<gene>
    <name evidence="1" type="ORF">Q9313_22195</name>
</gene>
<dbReference type="InterPro" id="IPR002347">
    <property type="entry name" value="SDR_fam"/>
</dbReference>
<dbReference type="Gene3D" id="3.40.50.720">
    <property type="entry name" value="NAD(P)-binding Rossmann-like Domain"/>
    <property type="match status" value="1"/>
</dbReference>
<sequence length="87" mass="9445">MTKALVTGATRAPGRPIATMLAKEGWDVRALGRDRIALVEMHGEHKIVPLAMDLTDRAYVCAIAEGLAIDSGFQPHIIERQEDGYGT</sequence>
<evidence type="ECO:0000313" key="2">
    <source>
        <dbReference type="Proteomes" id="UP001234585"/>
    </source>
</evidence>
<dbReference type="RefSeq" id="WP_306038852.1">
    <property type="nucleotide sequence ID" value="NZ_CP132303.1"/>
</dbReference>
<protein>
    <submittedName>
        <fullName evidence="1">SDR family NAD(P)-dependent oxidoreductase</fullName>
    </submittedName>
</protein>